<evidence type="ECO:0000313" key="2">
    <source>
        <dbReference type="Proteomes" id="UP001221757"/>
    </source>
</evidence>
<dbReference type="EMBL" id="JARKIE010000162">
    <property type="protein sequence ID" value="KAJ7673466.1"/>
    <property type="molecule type" value="Genomic_DNA"/>
</dbReference>
<name>A0AAD7GBG0_MYCRO</name>
<comment type="caution">
    <text evidence="1">The sequence shown here is derived from an EMBL/GenBank/DDBJ whole genome shotgun (WGS) entry which is preliminary data.</text>
</comment>
<proteinExistence type="predicted"/>
<protein>
    <submittedName>
        <fullName evidence="1">Uncharacterized protein</fullName>
    </submittedName>
</protein>
<dbReference type="AlphaFoldDB" id="A0AAD7GBG0"/>
<keyword evidence="2" id="KW-1185">Reference proteome</keyword>
<organism evidence="1 2">
    <name type="scientific">Mycena rosella</name>
    <name type="common">Pink bonnet</name>
    <name type="synonym">Agaricus rosellus</name>
    <dbReference type="NCBI Taxonomy" id="1033263"/>
    <lineage>
        <taxon>Eukaryota</taxon>
        <taxon>Fungi</taxon>
        <taxon>Dikarya</taxon>
        <taxon>Basidiomycota</taxon>
        <taxon>Agaricomycotina</taxon>
        <taxon>Agaricomycetes</taxon>
        <taxon>Agaricomycetidae</taxon>
        <taxon>Agaricales</taxon>
        <taxon>Marasmiineae</taxon>
        <taxon>Mycenaceae</taxon>
        <taxon>Mycena</taxon>
    </lineage>
</organism>
<evidence type="ECO:0000313" key="1">
    <source>
        <dbReference type="EMBL" id="KAJ7673466.1"/>
    </source>
</evidence>
<dbReference type="Proteomes" id="UP001221757">
    <property type="component" value="Unassembled WGS sequence"/>
</dbReference>
<reference evidence="1" key="1">
    <citation type="submission" date="2023-03" db="EMBL/GenBank/DDBJ databases">
        <title>Massive genome expansion in bonnet fungi (Mycena s.s.) driven by repeated elements and novel gene families across ecological guilds.</title>
        <authorList>
            <consortium name="Lawrence Berkeley National Laboratory"/>
            <person name="Harder C.B."/>
            <person name="Miyauchi S."/>
            <person name="Viragh M."/>
            <person name="Kuo A."/>
            <person name="Thoen E."/>
            <person name="Andreopoulos B."/>
            <person name="Lu D."/>
            <person name="Skrede I."/>
            <person name="Drula E."/>
            <person name="Henrissat B."/>
            <person name="Morin E."/>
            <person name="Kohler A."/>
            <person name="Barry K."/>
            <person name="LaButti K."/>
            <person name="Morin E."/>
            <person name="Salamov A."/>
            <person name="Lipzen A."/>
            <person name="Mereny Z."/>
            <person name="Hegedus B."/>
            <person name="Baldrian P."/>
            <person name="Stursova M."/>
            <person name="Weitz H."/>
            <person name="Taylor A."/>
            <person name="Grigoriev I.V."/>
            <person name="Nagy L.G."/>
            <person name="Martin F."/>
            <person name="Kauserud H."/>
        </authorList>
    </citation>
    <scope>NUCLEOTIDE SEQUENCE</scope>
    <source>
        <strain evidence="1">CBHHK067</strain>
    </source>
</reference>
<gene>
    <name evidence="1" type="ORF">B0H17DRAFT_1335066</name>
</gene>
<sequence length="187" mass="20742">MFDATAALTTAGTISLAVLYFRSITAKIDTVNAQLDSLDANTHAILAALEELKEAILEHIPKFCALVVDSFAVDNYGGYAAAEKYFETYKALYDADMVLLPLSRPPIPPCRARLRSIDVANLKIFYHSTYPAHTHKTRFTWTFYIGVCGQGPESIKQNWARRASPSSFYRVACAHHNATFKGAIHLP</sequence>
<accession>A0AAD7GBG0</accession>